<name>A0A9Q0RNM7_BLOTA</name>
<organism evidence="2 3">
    <name type="scientific">Blomia tropicalis</name>
    <name type="common">Mite</name>
    <dbReference type="NCBI Taxonomy" id="40697"/>
    <lineage>
        <taxon>Eukaryota</taxon>
        <taxon>Metazoa</taxon>
        <taxon>Ecdysozoa</taxon>
        <taxon>Arthropoda</taxon>
        <taxon>Chelicerata</taxon>
        <taxon>Arachnida</taxon>
        <taxon>Acari</taxon>
        <taxon>Acariformes</taxon>
        <taxon>Sarcoptiformes</taxon>
        <taxon>Astigmata</taxon>
        <taxon>Glycyphagoidea</taxon>
        <taxon>Echimyopodidae</taxon>
        <taxon>Blomia</taxon>
    </lineage>
</organism>
<keyword evidence="3" id="KW-1185">Reference proteome</keyword>
<comment type="caution">
    <text evidence="2">The sequence shown here is derived from an EMBL/GenBank/DDBJ whole genome shotgun (WGS) entry which is preliminary data.</text>
</comment>
<feature type="non-terminal residue" evidence="2">
    <location>
        <position position="50"/>
    </location>
</feature>
<feature type="non-terminal residue" evidence="2">
    <location>
        <position position="1"/>
    </location>
</feature>
<protein>
    <submittedName>
        <fullName evidence="2">Uncharacterized protein</fullName>
    </submittedName>
</protein>
<accession>A0A9Q0RNM7</accession>
<gene>
    <name evidence="2" type="ORF">RDWZM_005663</name>
</gene>
<evidence type="ECO:0000256" key="1">
    <source>
        <dbReference type="SAM" id="MobiDB-lite"/>
    </source>
</evidence>
<evidence type="ECO:0000313" key="3">
    <source>
        <dbReference type="Proteomes" id="UP001142055"/>
    </source>
</evidence>
<feature type="region of interest" description="Disordered" evidence="1">
    <location>
        <begin position="27"/>
        <end position="50"/>
    </location>
</feature>
<feature type="region of interest" description="Disordered" evidence="1">
    <location>
        <begin position="1"/>
        <end position="20"/>
    </location>
</feature>
<dbReference type="Proteomes" id="UP001142055">
    <property type="component" value="Chromosome 2"/>
</dbReference>
<sequence length="50" mass="6125">ITKHKAKNKQTTDNNNNHRHRIVDYKHSTKHERRRSRQLEEKNIHALTIK</sequence>
<proteinExistence type="predicted"/>
<dbReference type="AlphaFoldDB" id="A0A9Q0RNM7"/>
<dbReference type="EMBL" id="JAPWDV010000002">
    <property type="protein sequence ID" value="KAJ6219851.1"/>
    <property type="molecule type" value="Genomic_DNA"/>
</dbReference>
<reference evidence="2" key="1">
    <citation type="submission" date="2022-12" db="EMBL/GenBank/DDBJ databases">
        <title>Genome assemblies of Blomia tropicalis.</title>
        <authorList>
            <person name="Cui Y."/>
        </authorList>
    </citation>
    <scope>NUCLEOTIDE SEQUENCE</scope>
    <source>
        <tissue evidence="2">Adult mites</tissue>
    </source>
</reference>
<evidence type="ECO:0000313" key="2">
    <source>
        <dbReference type="EMBL" id="KAJ6219851.1"/>
    </source>
</evidence>